<keyword evidence="2" id="KW-1185">Reference proteome</keyword>
<organism evidence="1 2">
    <name type="scientific">Pseudocercospora fijiensis (strain CIRAD86)</name>
    <name type="common">Black leaf streak disease fungus</name>
    <name type="synonym">Mycosphaerella fijiensis</name>
    <dbReference type="NCBI Taxonomy" id="383855"/>
    <lineage>
        <taxon>Eukaryota</taxon>
        <taxon>Fungi</taxon>
        <taxon>Dikarya</taxon>
        <taxon>Ascomycota</taxon>
        <taxon>Pezizomycotina</taxon>
        <taxon>Dothideomycetes</taxon>
        <taxon>Dothideomycetidae</taxon>
        <taxon>Mycosphaerellales</taxon>
        <taxon>Mycosphaerellaceae</taxon>
        <taxon>Pseudocercospora</taxon>
    </lineage>
</organism>
<dbReference type="RefSeq" id="XP_007931920.1">
    <property type="nucleotide sequence ID" value="XM_007933729.1"/>
</dbReference>
<sequence>MRFGQKEGDRRDWFDHELRRTQNTLPVLGSYHVRQFSQSGTLTSSTPRIASSTANLAERRANPLHLPGGTLTSSTAGRACRLGYRAEQDNPRQNPRFSSA</sequence>
<dbReference type="GeneID" id="19334191"/>
<dbReference type="KEGG" id="pfj:MYCFIDRAFT_179703"/>
<proteinExistence type="predicted"/>
<gene>
    <name evidence="1" type="ORF">MYCFIDRAFT_179703</name>
</gene>
<reference evidence="1 2" key="1">
    <citation type="journal article" date="2012" name="PLoS Pathog.">
        <title>Diverse lifestyles and strategies of plant pathogenesis encoded in the genomes of eighteen Dothideomycetes fungi.</title>
        <authorList>
            <person name="Ohm R.A."/>
            <person name="Feau N."/>
            <person name="Henrissat B."/>
            <person name="Schoch C.L."/>
            <person name="Horwitz B.A."/>
            <person name="Barry K.W."/>
            <person name="Condon B.J."/>
            <person name="Copeland A.C."/>
            <person name="Dhillon B."/>
            <person name="Glaser F."/>
            <person name="Hesse C.N."/>
            <person name="Kosti I."/>
            <person name="LaButti K."/>
            <person name="Lindquist E.A."/>
            <person name="Lucas S."/>
            <person name="Salamov A.A."/>
            <person name="Bradshaw R.E."/>
            <person name="Ciuffetti L."/>
            <person name="Hamelin R.C."/>
            <person name="Kema G.H.J."/>
            <person name="Lawrence C."/>
            <person name="Scott J.A."/>
            <person name="Spatafora J.W."/>
            <person name="Turgeon B.G."/>
            <person name="de Wit P.J.G.M."/>
            <person name="Zhong S."/>
            <person name="Goodwin S.B."/>
            <person name="Grigoriev I.V."/>
        </authorList>
    </citation>
    <scope>NUCLEOTIDE SEQUENCE [LARGE SCALE GENOMIC DNA]</scope>
    <source>
        <strain evidence="1 2">CIRAD86</strain>
    </source>
</reference>
<dbReference type="HOGENOM" id="CLU_2307239_0_0_1"/>
<dbReference type="VEuPathDB" id="FungiDB:MYCFIDRAFT_179703"/>
<protein>
    <submittedName>
        <fullName evidence="1">Uncharacterized protein</fullName>
    </submittedName>
</protein>
<dbReference type="AlphaFoldDB" id="M2ZED0"/>
<dbReference type="EMBL" id="KB446565">
    <property type="protein sequence ID" value="EME77489.1"/>
    <property type="molecule type" value="Genomic_DNA"/>
</dbReference>
<name>M2ZED0_PSEFD</name>
<dbReference type="Proteomes" id="UP000016932">
    <property type="component" value="Unassembled WGS sequence"/>
</dbReference>
<evidence type="ECO:0000313" key="2">
    <source>
        <dbReference type="Proteomes" id="UP000016932"/>
    </source>
</evidence>
<accession>M2ZED0</accession>
<evidence type="ECO:0000313" key="1">
    <source>
        <dbReference type="EMBL" id="EME77489.1"/>
    </source>
</evidence>